<dbReference type="AlphaFoldDB" id="A0A0C3PZK2"/>
<proteinExistence type="predicted"/>
<evidence type="ECO:0000313" key="1">
    <source>
        <dbReference type="EMBL" id="KIO20980.1"/>
    </source>
</evidence>
<name>A0A0C3PZK2_9AGAM</name>
<organism evidence="1 2">
    <name type="scientific">Tulasnella calospora MUT 4182</name>
    <dbReference type="NCBI Taxonomy" id="1051891"/>
    <lineage>
        <taxon>Eukaryota</taxon>
        <taxon>Fungi</taxon>
        <taxon>Dikarya</taxon>
        <taxon>Basidiomycota</taxon>
        <taxon>Agaricomycotina</taxon>
        <taxon>Agaricomycetes</taxon>
        <taxon>Cantharellales</taxon>
        <taxon>Tulasnellaceae</taxon>
        <taxon>Tulasnella</taxon>
    </lineage>
</organism>
<reference evidence="1 2" key="1">
    <citation type="submission" date="2014-04" db="EMBL/GenBank/DDBJ databases">
        <authorList>
            <consortium name="DOE Joint Genome Institute"/>
            <person name="Kuo A."/>
            <person name="Girlanda M."/>
            <person name="Perotto S."/>
            <person name="Kohler A."/>
            <person name="Nagy L.G."/>
            <person name="Floudas D."/>
            <person name="Copeland A."/>
            <person name="Barry K.W."/>
            <person name="Cichocki N."/>
            <person name="Veneault-Fourrey C."/>
            <person name="LaButti K."/>
            <person name="Lindquist E.A."/>
            <person name="Lipzen A."/>
            <person name="Lundell T."/>
            <person name="Morin E."/>
            <person name="Murat C."/>
            <person name="Sun H."/>
            <person name="Tunlid A."/>
            <person name="Henrissat B."/>
            <person name="Grigoriev I.V."/>
            <person name="Hibbett D.S."/>
            <person name="Martin F."/>
            <person name="Nordberg H.P."/>
            <person name="Cantor M.N."/>
            <person name="Hua S.X."/>
        </authorList>
    </citation>
    <scope>NUCLEOTIDE SEQUENCE [LARGE SCALE GENOMIC DNA]</scope>
    <source>
        <strain evidence="1 2">MUT 4182</strain>
    </source>
</reference>
<dbReference type="HOGENOM" id="CLU_048163_0_0_1"/>
<dbReference type="EMBL" id="KN823153">
    <property type="protein sequence ID" value="KIO20980.1"/>
    <property type="molecule type" value="Genomic_DNA"/>
</dbReference>
<dbReference type="Proteomes" id="UP000054248">
    <property type="component" value="Unassembled WGS sequence"/>
</dbReference>
<dbReference type="OrthoDB" id="3171948at2759"/>
<reference evidence="2" key="2">
    <citation type="submission" date="2015-01" db="EMBL/GenBank/DDBJ databases">
        <title>Evolutionary Origins and Diversification of the Mycorrhizal Mutualists.</title>
        <authorList>
            <consortium name="DOE Joint Genome Institute"/>
            <consortium name="Mycorrhizal Genomics Consortium"/>
            <person name="Kohler A."/>
            <person name="Kuo A."/>
            <person name="Nagy L.G."/>
            <person name="Floudas D."/>
            <person name="Copeland A."/>
            <person name="Barry K.W."/>
            <person name="Cichocki N."/>
            <person name="Veneault-Fourrey C."/>
            <person name="LaButti K."/>
            <person name="Lindquist E.A."/>
            <person name="Lipzen A."/>
            <person name="Lundell T."/>
            <person name="Morin E."/>
            <person name="Murat C."/>
            <person name="Riley R."/>
            <person name="Ohm R."/>
            <person name="Sun H."/>
            <person name="Tunlid A."/>
            <person name="Henrissat B."/>
            <person name="Grigoriev I.V."/>
            <person name="Hibbett D.S."/>
            <person name="Martin F."/>
        </authorList>
    </citation>
    <scope>NUCLEOTIDE SEQUENCE [LARGE SCALE GENOMIC DNA]</scope>
    <source>
        <strain evidence="2">MUT 4182</strain>
    </source>
</reference>
<sequence>MIAPECIEHFQVVEEALSDQFQRIGTLSLVKTNKRVEGMPHAEDIQQFLKHPFPTLKCLNVGDIYISADPEQSSRLQIMIDSPQLQHLSSHSHFIFPKSSSCLISISFTSIYPFPSSPLLPSSFDLPLLLNLRLSGCDPSAFLSAFITPSLHKLFVIDDVPAHGPIPPLRLYPRLEELQWTDRGPDPTFSTLLPLFPNLIQYSNYQVGHEKNIKFQFIDTPATILSLLPGKPGDNNGPRTNSWLNLEEVLLDVGTCDEISNLIHAIPSLKRVRILKNFATRSGEEARERETRLLPSLRKRVDIAFWLDPWGSDLGMHFEATEGI</sequence>
<accession>A0A0C3PZK2</accession>
<gene>
    <name evidence="1" type="ORF">M407DRAFT_29367</name>
</gene>
<evidence type="ECO:0000313" key="2">
    <source>
        <dbReference type="Proteomes" id="UP000054248"/>
    </source>
</evidence>
<protein>
    <submittedName>
        <fullName evidence="1">Uncharacterized protein</fullName>
    </submittedName>
</protein>
<keyword evidence="2" id="KW-1185">Reference proteome</keyword>